<dbReference type="AlphaFoldDB" id="A0A229NWP4"/>
<evidence type="ECO:0000256" key="2">
    <source>
        <dbReference type="ARBA" id="ARBA00022670"/>
    </source>
</evidence>
<protein>
    <recommendedName>
        <fullName evidence="8">Peptidase S8/S53 domain-containing protein</fullName>
    </recommendedName>
</protein>
<evidence type="ECO:0000256" key="4">
    <source>
        <dbReference type="ARBA" id="ARBA00022825"/>
    </source>
</evidence>
<dbReference type="Pfam" id="PF00082">
    <property type="entry name" value="Peptidase_S8"/>
    <property type="match status" value="1"/>
</dbReference>
<evidence type="ECO:0000259" key="8">
    <source>
        <dbReference type="Pfam" id="PF00082"/>
    </source>
</evidence>
<keyword evidence="2 5" id="KW-0645">Protease</keyword>
<keyword evidence="10" id="KW-1185">Reference proteome</keyword>
<name>A0A229NWP4_9BACL</name>
<dbReference type="PANTHER" id="PTHR43399">
    <property type="entry name" value="SUBTILISIN-RELATED"/>
    <property type="match status" value="1"/>
</dbReference>
<feature type="chain" id="PRO_5038332425" description="Peptidase S8/S53 domain-containing protein" evidence="7">
    <location>
        <begin position="33"/>
        <end position="757"/>
    </location>
</feature>
<dbReference type="InterPro" id="IPR000209">
    <property type="entry name" value="Peptidase_S8/S53_dom"/>
</dbReference>
<comment type="similarity">
    <text evidence="1 5 6">Belongs to the peptidase S8 family.</text>
</comment>
<feature type="active site" description="Charge relay system" evidence="5">
    <location>
        <position position="291"/>
    </location>
</feature>
<dbReference type="Gene3D" id="2.60.120.380">
    <property type="match status" value="2"/>
</dbReference>
<dbReference type="RefSeq" id="WP_089524987.1">
    <property type="nucleotide sequence ID" value="NZ_NMUQ01000002.1"/>
</dbReference>
<feature type="active site" description="Charge relay system" evidence="5">
    <location>
        <position position="258"/>
    </location>
</feature>
<dbReference type="InterPro" id="IPR022398">
    <property type="entry name" value="Peptidase_S8_His-AS"/>
</dbReference>
<dbReference type="PROSITE" id="PS51892">
    <property type="entry name" value="SUBTILASE"/>
    <property type="match status" value="1"/>
</dbReference>
<evidence type="ECO:0000256" key="5">
    <source>
        <dbReference type="PROSITE-ProRule" id="PRU01240"/>
    </source>
</evidence>
<proteinExistence type="inferred from homology"/>
<dbReference type="PROSITE" id="PS00137">
    <property type="entry name" value="SUBTILASE_HIS"/>
    <property type="match status" value="1"/>
</dbReference>
<dbReference type="PROSITE" id="PS00136">
    <property type="entry name" value="SUBTILASE_ASP"/>
    <property type="match status" value="1"/>
</dbReference>
<reference evidence="9 10" key="1">
    <citation type="submission" date="2017-07" db="EMBL/GenBank/DDBJ databases">
        <title>Paenibacillus herberti R33 genome sequencing and assembly.</title>
        <authorList>
            <person name="Su W."/>
        </authorList>
    </citation>
    <scope>NUCLEOTIDE SEQUENCE [LARGE SCALE GENOMIC DNA]</scope>
    <source>
        <strain evidence="9 10">R33</strain>
    </source>
</reference>
<sequence length="757" mass="79325">MKAGYANSPRLVRKLAAALATASMLAAAPALPAGSIAAPAADSAGAQARAEKQHSWLLGWRDPGQRIALPGTIVLHHRAEPAVELVAPEPGADPAAWLARLRATPGVAYVHPNESVRVLDARPATAPLAGRLAFGSSQAAPPTSYLALGSASPPQAASLTRPLAFGPASPSLASLRALGSASPPQAASLAASRALDSASLASPRANGTASLASTLAAASSAAPSDPGLSKQAYLKQIGAREAWSKIRPQSSVTIAVVDTGIDLDHPDLKRNLLQGVNLQNPGSPAQDDNGHGTSVAGVIAASGNNAAGITGVLWKARLLPVKALDKDGYGDEKQLGEGILRAIEKGARIVVLSVGLYHSSPYMREIVDLAEKKGVLLVAATGNDAERFGSKTTIKYPAAYPTVLSVGGIGPDGIPEPRSSRGSEIDLAGAWRVYTTEMGGSYHYEEGTSMAAPQAAAAAALLWAKYPNLKPYQIRSLLRQTTKDTAPGGFDVVTGYGLLRMERALTEKYKPDPHEPNSSSAKAAAMPLGKQLSAELSGTADSDWYRLDSPYDGVVTLQLRQLLSAGQSPKTIDLLLEQSGGNIKKELKFSNHNVEWNVKKGVNRLRLGLKGSAGSSKLPYLLSTNLRMKADSSEPNDKATEAVSLPDRTGSVRGTLHKMGDKDWYSIKVEAEGLLRIQLGAGTMRMDPAFAYRKAGGAEVAVDYEGEGTAETSPQIRVSPGIYYIRVWDASEPLANYAAGFYTLGITREKLPEAKGD</sequence>
<dbReference type="PROSITE" id="PS00138">
    <property type="entry name" value="SUBTILASE_SER"/>
    <property type="match status" value="1"/>
</dbReference>
<dbReference type="GO" id="GO:0006508">
    <property type="term" value="P:proteolysis"/>
    <property type="evidence" value="ECO:0007669"/>
    <property type="project" value="UniProtKB-KW"/>
</dbReference>
<dbReference type="SUPFAM" id="SSF52743">
    <property type="entry name" value="Subtilisin-like"/>
    <property type="match status" value="1"/>
</dbReference>
<feature type="active site" description="Charge relay system" evidence="5">
    <location>
        <position position="449"/>
    </location>
</feature>
<dbReference type="InterPro" id="IPR051048">
    <property type="entry name" value="Peptidase_S8/S53_subtilisin"/>
</dbReference>
<evidence type="ECO:0000313" key="10">
    <source>
        <dbReference type="Proteomes" id="UP000215145"/>
    </source>
</evidence>
<dbReference type="Gene3D" id="3.40.50.200">
    <property type="entry name" value="Peptidase S8/S53 domain"/>
    <property type="match status" value="1"/>
</dbReference>
<dbReference type="OrthoDB" id="9798386at2"/>
<dbReference type="PRINTS" id="PR00723">
    <property type="entry name" value="SUBTILISIN"/>
</dbReference>
<dbReference type="InterPro" id="IPR023828">
    <property type="entry name" value="Peptidase_S8_Ser-AS"/>
</dbReference>
<evidence type="ECO:0000256" key="6">
    <source>
        <dbReference type="RuleBase" id="RU003355"/>
    </source>
</evidence>
<dbReference type="SUPFAM" id="SSF89260">
    <property type="entry name" value="Collagen-binding domain"/>
    <property type="match status" value="1"/>
</dbReference>
<keyword evidence="3 5" id="KW-0378">Hydrolase</keyword>
<evidence type="ECO:0000256" key="7">
    <source>
        <dbReference type="SAM" id="SignalP"/>
    </source>
</evidence>
<evidence type="ECO:0000256" key="3">
    <source>
        <dbReference type="ARBA" id="ARBA00022801"/>
    </source>
</evidence>
<feature type="domain" description="Peptidase S8/S53" evidence="8">
    <location>
        <begin position="250"/>
        <end position="497"/>
    </location>
</feature>
<organism evidence="9 10">
    <name type="scientific">Paenibacillus herberti</name>
    <dbReference type="NCBI Taxonomy" id="1619309"/>
    <lineage>
        <taxon>Bacteria</taxon>
        <taxon>Bacillati</taxon>
        <taxon>Bacillota</taxon>
        <taxon>Bacilli</taxon>
        <taxon>Bacillales</taxon>
        <taxon>Paenibacillaceae</taxon>
        <taxon>Paenibacillus</taxon>
    </lineage>
</organism>
<dbReference type="Proteomes" id="UP000215145">
    <property type="component" value="Unassembled WGS sequence"/>
</dbReference>
<evidence type="ECO:0000313" key="9">
    <source>
        <dbReference type="EMBL" id="OXM14165.1"/>
    </source>
</evidence>
<gene>
    <name evidence="9" type="ORF">CGZ75_14440</name>
</gene>
<keyword evidence="4 5" id="KW-0720">Serine protease</keyword>
<accession>A0A229NWP4</accession>
<dbReference type="InterPro" id="IPR023827">
    <property type="entry name" value="Peptidase_S8_Asp-AS"/>
</dbReference>
<dbReference type="InterPro" id="IPR015500">
    <property type="entry name" value="Peptidase_S8_subtilisin-rel"/>
</dbReference>
<keyword evidence="7" id="KW-0732">Signal</keyword>
<dbReference type="PANTHER" id="PTHR43399:SF4">
    <property type="entry name" value="CELL WALL-ASSOCIATED PROTEASE"/>
    <property type="match status" value="1"/>
</dbReference>
<evidence type="ECO:0000256" key="1">
    <source>
        <dbReference type="ARBA" id="ARBA00011073"/>
    </source>
</evidence>
<dbReference type="EMBL" id="NMUQ01000002">
    <property type="protein sequence ID" value="OXM14165.1"/>
    <property type="molecule type" value="Genomic_DNA"/>
</dbReference>
<comment type="caution">
    <text evidence="9">The sequence shown here is derived from an EMBL/GenBank/DDBJ whole genome shotgun (WGS) entry which is preliminary data.</text>
</comment>
<dbReference type="GO" id="GO:0004252">
    <property type="term" value="F:serine-type endopeptidase activity"/>
    <property type="evidence" value="ECO:0007669"/>
    <property type="project" value="UniProtKB-UniRule"/>
</dbReference>
<dbReference type="InterPro" id="IPR036852">
    <property type="entry name" value="Peptidase_S8/S53_dom_sf"/>
</dbReference>
<feature type="signal peptide" evidence="7">
    <location>
        <begin position="1"/>
        <end position="32"/>
    </location>
</feature>